<evidence type="ECO:0000313" key="3">
    <source>
        <dbReference type="Proteomes" id="UP001500631"/>
    </source>
</evidence>
<dbReference type="Proteomes" id="UP001500631">
    <property type="component" value="Unassembled WGS sequence"/>
</dbReference>
<name>A0ABP9MES4_9GAMM</name>
<dbReference type="EMBL" id="BAABKE010000002">
    <property type="protein sequence ID" value="GAA5095686.1"/>
    <property type="molecule type" value="Genomic_DNA"/>
</dbReference>
<comment type="caution">
    <text evidence="2">The sequence shown here is derived from an EMBL/GenBank/DDBJ whole genome shotgun (WGS) entry which is preliminary data.</text>
</comment>
<keyword evidence="3" id="KW-1185">Reference proteome</keyword>
<dbReference type="RefSeq" id="WP_077924643.1">
    <property type="nucleotide sequence ID" value="NZ_BAABKE010000002.1"/>
</dbReference>
<keyword evidence="1" id="KW-0812">Transmembrane</keyword>
<keyword evidence="1" id="KW-0472">Membrane</keyword>
<gene>
    <name evidence="2" type="ORF">GCM10023338_05310</name>
</gene>
<organism evidence="2 3">
    <name type="scientific">Wohlfahrtiimonas larvae</name>
    <dbReference type="NCBI Taxonomy" id="1157986"/>
    <lineage>
        <taxon>Bacteria</taxon>
        <taxon>Pseudomonadati</taxon>
        <taxon>Pseudomonadota</taxon>
        <taxon>Gammaproteobacteria</taxon>
        <taxon>Cardiobacteriales</taxon>
        <taxon>Ignatzschineriaceae</taxon>
        <taxon>Wohlfahrtiimonas</taxon>
    </lineage>
</organism>
<sequence length="75" mass="8166">MTAYINDFGWIEIMRSCTGFILWIFTIVVMVGCSSSSVVGEAEMSRGEKSSRVGISNMGEGPEVYGSIRMGGSFR</sequence>
<keyword evidence="1" id="KW-1133">Transmembrane helix</keyword>
<reference evidence="3" key="1">
    <citation type="journal article" date="2019" name="Int. J. Syst. Evol. Microbiol.">
        <title>The Global Catalogue of Microorganisms (GCM) 10K type strain sequencing project: providing services to taxonomists for standard genome sequencing and annotation.</title>
        <authorList>
            <consortium name="The Broad Institute Genomics Platform"/>
            <consortium name="The Broad Institute Genome Sequencing Center for Infectious Disease"/>
            <person name="Wu L."/>
            <person name="Ma J."/>
        </authorList>
    </citation>
    <scope>NUCLEOTIDE SEQUENCE [LARGE SCALE GENOMIC DNA]</scope>
    <source>
        <strain evidence="3">JCM 18424</strain>
    </source>
</reference>
<protein>
    <submittedName>
        <fullName evidence="2">Uncharacterized protein</fullName>
    </submittedName>
</protein>
<proteinExistence type="predicted"/>
<accession>A0ABP9MES4</accession>
<feature type="transmembrane region" description="Helical" evidence="1">
    <location>
        <begin position="20"/>
        <end position="40"/>
    </location>
</feature>
<evidence type="ECO:0000313" key="2">
    <source>
        <dbReference type="EMBL" id="GAA5095686.1"/>
    </source>
</evidence>
<evidence type="ECO:0000256" key="1">
    <source>
        <dbReference type="SAM" id="Phobius"/>
    </source>
</evidence>